<comment type="caution">
    <text evidence="3">The sequence shown here is derived from an EMBL/GenBank/DDBJ whole genome shotgun (WGS) entry which is preliminary data.</text>
</comment>
<dbReference type="PROSITE" id="PS50231">
    <property type="entry name" value="RICIN_B_LECTIN"/>
    <property type="match status" value="1"/>
</dbReference>
<dbReference type="SMART" id="SM00458">
    <property type="entry name" value="RICIN"/>
    <property type="match status" value="1"/>
</dbReference>
<gene>
    <name evidence="3" type="ORF">D9611_006744</name>
</gene>
<dbReference type="InterPro" id="IPR000772">
    <property type="entry name" value="Ricin_B_lectin"/>
</dbReference>
<keyword evidence="4" id="KW-1185">Reference proteome</keyword>
<feature type="chain" id="PRO_5034757896" description="Ricin B lectin domain-containing protein" evidence="1">
    <location>
        <begin position="17"/>
        <end position="313"/>
    </location>
</feature>
<dbReference type="Gene3D" id="2.80.10.50">
    <property type="match status" value="1"/>
</dbReference>
<evidence type="ECO:0000256" key="1">
    <source>
        <dbReference type="SAM" id="SignalP"/>
    </source>
</evidence>
<dbReference type="AlphaFoldDB" id="A0A8H5FH15"/>
<sequence length="313" mass="33967">MRTPFTLLMLATAVLATSTAQALEKRQTPYASQFVIHNSCPSAINLYIGGQLDSRIPTGGSVTKFSAPGFFYTDANGGNANGAGTLRAGFYDNGYYYMVRDGEGSLNTGMVITPNQRPSPQGLCQSISCNTDNCTTAFSQPPTAFPAVNGSVAPPPPYYRCPIENTTYDISFCSSGSWPGPLSWRIHPTFDHIEKCIDVQGGVFANGTPVQLYDCNGTPAQNWLLNHGSTKIQRSGTNFCLDAGSNPGNGVGMKIWTCYDGNPAQQWYYTDDNRIALEGKGQCLDLPNGDLSNSNRVQTWQCTNKNENQVWML</sequence>
<name>A0A8H5FH15_9AGAR</name>
<dbReference type="SUPFAM" id="SSF50370">
    <property type="entry name" value="Ricin B-like lectins"/>
    <property type="match status" value="1"/>
</dbReference>
<dbReference type="InterPro" id="IPR035992">
    <property type="entry name" value="Ricin_B-like_lectins"/>
</dbReference>
<dbReference type="OrthoDB" id="6770063at2759"/>
<dbReference type="EMBL" id="JAACJK010000058">
    <property type="protein sequence ID" value="KAF5336494.1"/>
    <property type="molecule type" value="Genomic_DNA"/>
</dbReference>
<evidence type="ECO:0000313" key="4">
    <source>
        <dbReference type="Proteomes" id="UP000541558"/>
    </source>
</evidence>
<dbReference type="CDD" id="cd00161">
    <property type="entry name" value="beta-trefoil_Ricin-like"/>
    <property type="match status" value="1"/>
</dbReference>
<feature type="domain" description="Ricin B lectin" evidence="2">
    <location>
        <begin position="184"/>
        <end position="313"/>
    </location>
</feature>
<accession>A0A8H5FH15</accession>
<dbReference type="Proteomes" id="UP000541558">
    <property type="component" value="Unassembled WGS sequence"/>
</dbReference>
<keyword evidence="1" id="KW-0732">Signal</keyword>
<reference evidence="3 4" key="1">
    <citation type="journal article" date="2020" name="ISME J.">
        <title>Uncovering the hidden diversity of litter-decomposition mechanisms in mushroom-forming fungi.</title>
        <authorList>
            <person name="Floudas D."/>
            <person name="Bentzer J."/>
            <person name="Ahren D."/>
            <person name="Johansson T."/>
            <person name="Persson P."/>
            <person name="Tunlid A."/>
        </authorList>
    </citation>
    <scope>NUCLEOTIDE SEQUENCE [LARGE SCALE GENOMIC DNA]</scope>
    <source>
        <strain evidence="3 4">CBS 175.51</strain>
    </source>
</reference>
<protein>
    <recommendedName>
        <fullName evidence="2">Ricin B lectin domain-containing protein</fullName>
    </recommendedName>
</protein>
<evidence type="ECO:0000259" key="2">
    <source>
        <dbReference type="SMART" id="SM00458"/>
    </source>
</evidence>
<dbReference type="Pfam" id="PF00652">
    <property type="entry name" value="Ricin_B_lectin"/>
    <property type="match status" value="1"/>
</dbReference>
<organism evidence="3 4">
    <name type="scientific">Ephemerocybe angulata</name>
    <dbReference type="NCBI Taxonomy" id="980116"/>
    <lineage>
        <taxon>Eukaryota</taxon>
        <taxon>Fungi</taxon>
        <taxon>Dikarya</taxon>
        <taxon>Basidiomycota</taxon>
        <taxon>Agaricomycotina</taxon>
        <taxon>Agaricomycetes</taxon>
        <taxon>Agaricomycetidae</taxon>
        <taxon>Agaricales</taxon>
        <taxon>Agaricineae</taxon>
        <taxon>Psathyrellaceae</taxon>
        <taxon>Ephemerocybe</taxon>
    </lineage>
</organism>
<proteinExistence type="predicted"/>
<feature type="signal peptide" evidence="1">
    <location>
        <begin position="1"/>
        <end position="16"/>
    </location>
</feature>
<evidence type="ECO:0000313" key="3">
    <source>
        <dbReference type="EMBL" id="KAF5336494.1"/>
    </source>
</evidence>